<name>I7A8I7_9CAUD</name>
<organism evidence="1 2">
    <name type="scientific">Escherichia phage ECML-117</name>
    <dbReference type="NCBI Taxonomy" id="1204521"/>
    <lineage>
        <taxon>Viruses</taxon>
        <taxon>Duplodnaviria</taxon>
        <taxon>Heunggongvirae</taxon>
        <taxon>Uroviricota</taxon>
        <taxon>Caudoviricetes</taxon>
        <taxon>Lindbergviridae</taxon>
        <taxon>Wifcevirus</taxon>
        <taxon>Wifcevirus ECML117</taxon>
    </lineage>
</organism>
<dbReference type="GeneID" id="22277567"/>
<evidence type="ECO:0000313" key="1">
    <source>
        <dbReference type="EMBL" id="AFO10446.1"/>
    </source>
</evidence>
<protein>
    <submittedName>
        <fullName evidence="1">Uncharacterized protein</fullName>
    </submittedName>
</protein>
<dbReference type="RefSeq" id="YP_009101014.1">
    <property type="nucleotide sequence ID" value="NC_025441.1"/>
</dbReference>
<dbReference type="KEGG" id="vg:22277567"/>
<sequence>MKIEQLEAVLEMAVKAGAIKSYRREKSDSDKVFCRNFYIVGNLNDHYTIEWYTNVMTLKSRTMELWCDDICLSNTHPSYDVALAFYHGSRQPVAHIGEKHEHLKARPEESMEGWIEWAGGKNPVPGKMVEYRLRNEGDKVLSRLSDHLHWAHIGGLKGSDIIAYRVVKEG</sequence>
<reference evidence="1 2" key="1">
    <citation type="submission" date="2012-06" db="EMBL/GenBank/DDBJ databases">
        <title>Bacteriophage cocktail significantly reduces contamination of lettuce and beef with Escherichia coli O157:H7, but does not protect against recontamination.</title>
        <authorList>
            <person name="Carter C."/>
            <person name="Parks A.R."/>
            <person name="Abuladze T."/>
            <person name="Li M."/>
            <person name="Senecal A."/>
            <person name="Kropinski A."/>
            <person name="Sulakvelidze A."/>
        </authorList>
    </citation>
    <scope>NUCLEOTIDE SEQUENCE [LARGE SCALE GENOMIC DNA]</scope>
</reference>
<accession>I7A8I7</accession>
<dbReference type="OrthoDB" id="23976at10239"/>
<evidence type="ECO:0000313" key="2">
    <source>
        <dbReference type="Proteomes" id="UP000002902"/>
    </source>
</evidence>
<dbReference type="EMBL" id="JX128258">
    <property type="protein sequence ID" value="AFO10446.1"/>
    <property type="molecule type" value="Genomic_DNA"/>
</dbReference>
<dbReference type="Proteomes" id="UP000002902">
    <property type="component" value="Segment"/>
</dbReference>
<proteinExistence type="predicted"/>
<keyword evidence="2" id="KW-1185">Reference proteome</keyword>